<evidence type="ECO:0000256" key="1">
    <source>
        <dbReference type="SAM" id="Phobius"/>
    </source>
</evidence>
<feature type="chain" id="PRO_5030690564" evidence="2">
    <location>
        <begin position="27"/>
        <end position="354"/>
    </location>
</feature>
<accession>A0A7S4Q5L3</accession>
<dbReference type="Pfam" id="PF04749">
    <property type="entry name" value="PLAC8"/>
    <property type="match status" value="1"/>
</dbReference>
<keyword evidence="2" id="KW-0732">Signal</keyword>
<gene>
    <name evidence="3" type="ORF">AMON00008_LOCUS12782</name>
</gene>
<sequence>MDGMSSLTLLNHISVAIFGAAACCRAVAPSAARGAPSPVFVAALGVALPRSSALSLGLARAVEKARREQPLRAEAHANGTLTASQDSKTLAGASQIAAAEGAALPGIAGAPPPPSGIAQLLPSRALLSLHVLPGWCREDGTEPRTSSLRARGFARLARRPFDEEEVVAQPADPIEWACTHTWSAWFLYAIVIWAVGTMVTFVFASLFYWNRVPKYDNRASLNPEETFLSGHFGCLSDSPTCLMAFLCPAVRWADTVHMAGLLSFWCAFWILAVCYLPSLAFFVLWGLFPLVPLVTARQQLRGKLGLPAGNETWVSDCCFASFCSCCLIAQEARVVNEAYIVGHTAMPISGGRAD</sequence>
<evidence type="ECO:0000256" key="2">
    <source>
        <dbReference type="SAM" id="SignalP"/>
    </source>
</evidence>
<feature type="transmembrane region" description="Helical" evidence="1">
    <location>
        <begin position="262"/>
        <end position="291"/>
    </location>
</feature>
<organism evidence="3">
    <name type="scientific">Alexandrium monilatum</name>
    <dbReference type="NCBI Taxonomy" id="311494"/>
    <lineage>
        <taxon>Eukaryota</taxon>
        <taxon>Sar</taxon>
        <taxon>Alveolata</taxon>
        <taxon>Dinophyceae</taxon>
        <taxon>Gonyaulacales</taxon>
        <taxon>Pyrocystaceae</taxon>
        <taxon>Alexandrium</taxon>
    </lineage>
</organism>
<proteinExistence type="predicted"/>
<evidence type="ECO:0000313" key="3">
    <source>
        <dbReference type="EMBL" id="CAE4573163.1"/>
    </source>
</evidence>
<protein>
    <submittedName>
        <fullName evidence="3">Uncharacterized protein</fullName>
    </submittedName>
</protein>
<dbReference type="NCBIfam" id="TIGR01571">
    <property type="entry name" value="A_thal_Cys_rich"/>
    <property type="match status" value="1"/>
</dbReference>
<feature type="signal peptide" evidence="2">
    <location>
        <begin position="1"/>
        <end position="26"/>
    </location>
</feature>
<keyword evidence="1" id="KW-0812">Transmembrane</keyword>
<dbReference type="EMBL" id="HBNR01019278">
    <property type="protein sequence ID" value="CAE4573163.1"/>
    <property type="molecule type" value="Transcribed_RNA"/>
</dbReference>
<feature type="transmembrane region" description="Helical" evidence="1">
    <location>
        <begin position="39"/>
        <end position="62"/>
    </location>
</feature>
<dbReference type="InterPro" id="IPR006461">
    <property type="entry name" value="PLAC_motif_containing"/>
</dbReference>
<keyword evidence="1" id="KW-0472">Membrane</keyword>
<dbReference type="AlphaFoldDB" id="A0A7S4Q5L3"/>
<name>A0A7S4Q5L3_9DINO</name>
<feature type="transmembrane region" description="Helical" evidence="1">
    <location>
        <begin position="185"/>
        <end position="209"/>
    </location>
</feature>
<reference evidence="3" key="1">
    <citation type="submission" date="2021-01" db="EMBL/GenBank/DDBJ databases">
        <authorList>
            <person name="Corre E."/>
            <person name="Pelletier E."/>
            <person name="Niang G."/>
            <person name="Scheremetjew M."/>
            <person name="Finn R."/>
            <person name="Kale V."/>
            <person name="Holt S."/>
            <person name="Cochrane G."/>
            <person name="Meng A."/>
            <person name="Brown T."/>
            <person name="Cohen L."/>
        </authorList>
    </citation>
    <scope>NUCLEOTIDE SEQUENCE</scope>
    <source>
        <strain evidence="3">CCMP3105</strain>
    </source>
</reference>
<keyword evidence="1" id="KW-1133">Transmembrane helix</keyword>
<dbReference type="PANTHER" id="PTHR15907">
    <property type="entry name" value="DUF614 FAMILY PROTEIN-RELATED"/>
    <property type="match status" value="1"/>
</dbReference>